<evidence type="ECO:0000259" key="9">
    <source>
        <dbReference type="PROSITE" id="PS51462"/>
    </source>
</evidence>
<keyword evidence="2 8" id="KW-0479">Metal-binding</keyword>
<dbReference type="PANTHER" id="PTHR42904:SF6">
    <property type="entry name" value="NAD-CAPPED RNA HYDROLASE NUDT12"/>
    <property type="match status" value="1"/>
</dbReference>
<feature type="binding site" evidence="8">
    <location>
        <position position="106"/>
    </location>
    <ligand>
        <name>Zn(2+)</name>
        <dbReference type="ChEBI" id="CHEBI:29105"/>
    </ligand>
</feature>
<comment type="caution">
    <text evidence="10">The sequence shown here is derived from an EMBL/GenBank/DDBJ whole genome shotgun (WGS) entry which is preliminary data.</text>
</comment>
<dbReference type="SUPFAM" id="SSF55811">
    <property type="entry name" value="Nudix"/>
    <property type="match status" value="2"/>
</dbReference>
<evidence type="ECO:0000256" key="2">
    <source>
        <dbReference type="ARBA" id="ARBA00022723"/>
    </source>
</evidence>
<dbReference type="AlphaFoldDB" id="A0A7C9MQ85"/>
<proteinExistence type="inferred from homology"/>
<reference evidence="10 11" key="1">
    <citation type="submission" date="2019-12" db="EMBL/GenBank/DDBJ databases">
        <title>Deinococcus sp. HMF7620 Genome sequencing and assembly.</title>
        <authorList>
            <person name="Kang H."/>
            <person name="Kim H."/>
            <person name="Joh K."/>
        </authorList>
    </citation>
    <scope>NUCLEOTIDE SEQUENCE [LARGE SCALE GENOMIC DNA]</scope>
    <source>
        <strain evidence="10 11">HMF7620</strain>
    </source>
</reference>
<dbReference type="GO" id="GO:0030145">
    <property type="term" value="F:manganese ion binding"/>
    <property type="evidence" value="ECO:0007669"/>
    <property type="project" value="UniProtKB-UniRule"/>
</dbReference>
<dbReference type="InterPro" id="IPR015375">
    <property type="entry name" value="NADH_PPase-like_N"/>
</dbReference>
<evidence type="ECO:0000313" key="10">
    <source>
        <dbReference type="EMBL" id="MVN86304.1"/>
    </source>
</evidence>
<dbReference type="GO" id="GO:0000287">
    <property type="term" value="F:magnesium ion binding"/>
    <property type="evidence" value="ECO:0007669"/>
    <property type="project" value="UniProtKB-UniRule"/>
</dbReference>
<feature type="binding site" evidence="8">
    <location>
        <position position="228"/>
    </location>
    <ligand>
        <name>a divalent metal cation</name>
        <dbReference type="ChEBI" id="CHEBI:60240"/>
        <label>3</label>
    </ligand>
</feature>
<feature type="binding site" evidence="8">
    <location>
        <position position="228"/>
    </location>
    <ligand>
        <name>a divalent metal cation</name>
        <dbReference type="ChEBI" id="CHEBI:60240"/>
        <label>1</label>
    </ligand>
</feature>
<dbReference type="InterPro" id="IPR000086">
    <property type="entry name" value="NUDIX_hydrolase_dom"/>
</dbReference>
<dbReference type="PROSITE" id="PS00893">
    <property type="entry name" value="NUDIX_BOX"/>
    <property type="match status" value="1"/>
</dbReference>
<comment type="similarity">
    <text evidence="1 8">Belongs to the Nudix hydrolase family. NudC subfamily.</text>
</comment>
<keyword evidence="6 8" id="KW-0464">Manganese</keyword>
<sequence>MPDLTLVPGEQARWFVFDGPRLLLDDQEALPTGASLPFPAQDVTPLGALDGQQFFAASVTAGPPPGFSAHALRACFGRLPDTEMGLAGYAAQVIDFVRTHRFCGRCAAPLSDSGHERSRTCPACGLTVYPRVAPVAMVLIRRGEGHSTELLLARGPHFAPGVYSALAGFVEPSETLEAAAHREVQEEVGVQLTNLRYVTSQPWPFPHSLMLGFEAEYAGGTITPQPGEIEDARWFPVTALPGVPPPFSVARTLIDRAVGAALGGVASSAP</sequence>
<dbReference type="NCBIfam" id="NF001299">
    <property type="entry name" value="PRK00241.1"/>
    <property type="match status" value="1"/>
</dbReference>
<dbReference type="Pfam" id="PF09297">
    <property type="entry name" value="Zn_ribbon_NUD"/>
    <property type="match status" value="1"/>
</dbReference>
<feature type="binding site" evidence="8">
    <location>
        <position position="187"/>
    </location>
    <ligand>
        <name>a divalent metal cation</name>
        <dbReference type="ChEBI" id="CHEBI:60240"/>
        <label>3</label>
    </ligand>
</feature>
<dbReference type="InterPro" id="IPR015797">
    <property type="entry name" value="NUDIX_hydrolase-like_dom_sf"/>
</dbReference>
<dbReference type="EC" id="3.6.1.-" evidence="8"/>
<dbReference type="InterPro" id="IPR050241">
    <property type="entry name" value="NAD-cap_RNA_hydrolase_NudC"/>
</dbReference>
<evidence type="ECO:0000256" key="1">
    <source>
        <dbReference type="ARBA" id="ARBA00009595"/>
    </source>
</evidence>
<comment type="cofactor">
    <cofactor evidence="8">
        <name>Zn(2+)</name>
        <dbReference type="ChEBI" id="CHEBI:29105"/>
    </cofactor>
    <text evidence="8">Binds 1 zinc ion per subunit.</text>
</comment>
<feature type="binding site" evidence="8">
    <location>
        <position position="103"/>
    </location>
    <ligand>
        <name>Zn(2+)</name>
        <dbReference type="ChEBI" id="CHEBI:29105"/>
    </ligand>
</feature>
<feature type="binding site" evidence="8">
    <location>
        <position position="124"/>
    </location>
    <ligand>
        <name>Zn(2+)</name>
        <dbReference type="ChEBI" id="CHEBI:29105"/>
    </ligand>
</feature>
<feature type="binding site" evidence="8">
    <location>
        <position position="129"/>
    </location>
    <ligand>
        <name>substrate</name>
    </ligand>
</feature>
<comment type="caution">
    <text evidence="8">Lacks conserved residue(s) required for the propagation of feature annotation.</text>
</comment>
<feature type="binding site" evidence="8">
    <location>
        <position position="73"/>
    </location>
    <ligand>
        <name>substrate</name>
    </ligand>
</feature>
<dbReference type="EC" id="3.6.1.22" evidence="8"/>
<dbReference type="CDD" id="cd03429">
    <property type="entry name" value="NUDIX_NADH_pyrophosphatase_Nudt13"/>
    <property type="match status" value="1"/>
</dbReference>
<dbReference type="PANTHER" id="PTHR42904">
    <property type="entry name" value="NUDIX HYDROLASE, NUDC SUBFAMILY"/>
    <property type="match status" value="1"/>
</dbReference>
<comment type="cofactor">
    <cofactor evidence="8">
        <name>Mg(2+)</name>
        <dbReference type="ChEBI" id="CHEBI:18420"/>
    </cofactor>
    <cofactor evidence="8">
        <name>Mn(2+)</name>
        <dbReference type="ChEBI" id="CHEBI:29035"/>
    </cofactor>
    <text evidence="8">Divalent metal cations. Mg(2+) or Mn(2+).</text>
</comment>
<comment type="catalytic activity">
    <reaction evidence="8">
        <text>NAD(+) + H2O = beta-nicotinamide D-ribonucleotide + AMP + 2 H(+)</text>
        <dbReference type="Rhea" id="RHEA:11800"/>
        <dbReference type="ChEBI" id="CHEBI:14649"/>
        <dbReference type="ChEBI" id="CHEBI:15377"/>
        <dbReference type="ChEBI" id="CHEBI:15378"/>
        <dbReference type="ChEBI" id="CHEBI:57540"/>
        <dbReference type="ChEBI" id="CHEBI:456215"/>
        <dbReference type="EC" id="3.6.1.22"/>
    </reaction>
</comment>
<dbReference type="GO" id="GO:0005829">
    <property type="term" value="C:cytosol"/>
    <property type="evidence" value="ECO:0007669"/>
    <property type="project" value="TreeGrafter"/>
</dbReference>
<dbReference type="GO" id="GO:0000210">
    <property type="term" value="F:NAD+ diphosphatase activity"/>
    <property type="evidence" value="ECO:0007669"/>
    <property type="project" value="UniProtKB-UniRule"/>
</dbReference>
<dbReference type="InterPro" id="IPR022925">
    <property type="entry name" value="RNA_Hydrolase_NudC"/>
</dbReference>
<comment type="catalytic activity">
    <reaction evidence="7">
        <text>a 5'-end NAD(+)-phospho-ribonucleoside in mRNA + H2O = a 5'-end phospho-adenosine-phospho-ribonucleoside in mRNA + beta-nicotinamide D-ribonucleotide + 2 H(+)</text>
        <dbReference type="Rhea" id="RHEA:60876"/>
        <dbReference type="Rhea" id="RHEA-COMP:15698"/>
        <dbReference type="Rhea" id="RHEA-COMP:15719"/>
        <dbReference type="ChEBI" id="CHEBI:14649"/>
        <dbReference type="ChEBI" id="CHEBI:15377"/>
        <dbReference type="ChEBI" id="CHEBI:15378"/>
        <dbReference type="ChEBI" id="CHEBI:144029"/>
        <dbReference type="ChEBI" id="CHEBI:144051"/>
    </reaction>
    <physiologicalReaction direction="left-to-right" evidence="7">
        <dbReference type="Rhea" id="RHEA:60877"/>
    </physiologicalReaction>
</comment>
<keyword evidence="11" id="KW-1185">Reference proteome</keyword>
<feature type="binding site" evidence="8">
    <location>
        <position position="187"/>
    </location>
    <ligand>
        <name>a divalent metal cation</name>
        <dbReference type="ChEBI" id="CHEBI:60240"/>
        <label>1</label>
    </ligand>
</feature>
<dbReference type="GO" id="GO:0035529">
    <property type="term" value="F:NADH pyrophosphatase activity"/>
    <property type="evidence" value="ECO:0007669"/>
    <property type="project" value="TreeGrafter"/>
</dbReference>
<dbReference type="EMBL" id="WQLB01000005">
    <property type="protein sequence ID" value="MVN86304.1"/>
    <property type="molecule type" value="Genomic_DNA"/>
</dbReference>
<dbReference type="GO" id="GO:0006742">
    <property type="term" value="P:NADP+ catabolic process"/>
    <property type="evidence" value="ECO:0007669"/>
    <property type="project" value="TreeGrafter"/>
</dbReference>
<comment type="function">
    <text evidence="8">mRNA decapping enzyme that specifically removes the nicotinamide adenine dinucleotide (NAD) cap from a subset of mRNAs by hydrolyzing the diphosphate linkage to produce nicotinamide mononucleotide (NMN) and 5' monophosphate mRNA. The NAD-cap is present at the 5'-end of some mRNAs and stabilizes RNA against 5'-processing. Has preference for mRNAs with a 5'-end purine. Catalyzes the hydrolysis of a broad range of dinucleotide pyrophosphates.</text>
</comment>
<keyword evidence="4 8" id="KW-0460">Magnesium</keyword>
<dbReference type="Gene3D" id="3.90.79.20">
    <property type="match status" value="1"/>
</dbReference>
<feature type="binding site" evidence="8">
    <location>
        <begin position="201"/>
        <end position="208"/>
    </location>
    <ligand>
        <name>substrate</name>
    </ligand>
</feature>
<keyword evidence="5 8" id="KW-0520">NAD</keyword>
<comment type="catalytic activity">
    <reaction evidence="8">
        <text>NADH + H2O = reduced beta-nicotinamide D-ribonucleotide + AMP + 2 H(+)</text>
        <dbReference type="Rhea" id="RHEA:48868"/>
        <dbReference type="ChEBI" id="CHEBI:15377"/>
        <dbReference type="ChEBI" id="CHEBI:15378"/>
        <dbReference type="ChEBI" id="CHEBI:57945"/>
        <dbReference type="ChEBI" id="CHEBI:90832"/>
        <dbReference type="ChEBI" id="CHEBI:456215"/>
        <dbReference type="EC" id="3.6.1.22"/>
    </reaction>
</comment>
<feature type="binding site" evidence="8">
    <location>
        <position position="250"/>
    </location>
    <ligand>
        <name>substrate</name>
    </ligand>
</feature>
<evidence type="ECO:0000313" key="11">
    <source>
        <dbReference type="Proteomes" id="UP000483286"/>
    </source>
</evidence>
<dbReference type="Pfam" id="PF09296">
    <property type="entry name" value="NUDIX-like"/>
    <property type="match status" value="1"/>
</dbReference>
<evidence type="ECO:0000256" key="6">
    <source>
        <dbReference type="ARBA" id="ARBA00023211"/>
    </source>
</evidence>
<name>A0A7C9MQ85_9DEIO</name>
<dbReference type="InterPro" id="IPR049734">
    <property type="entry name" value="NudC-like_C"/>
</dbReference>
<evidence type="ECO:0000256" key="4">
    <source>
        <dbReference type="ARBA" id="ARBA00022842"/>
    </source>
</evidence>
<feature type="short sequence motif" description="Nudix box" evidence="8">
    <location>
        <begin position="168"/>
        <end position="189"/>
    </location>
</feature>
<feature type="binding site" evidence="8">
    <location>
        <position position="183"/>
    </location>
    <ligand>
        <name>a divalent metal cation</name>
        <dbReference type="ChEBI" id="CHEBI:60240"/>
        <label>3</label>
    </ligand>
</feature>
<protein>
    <recommendedName>
        <fullName evidence="8">NAD-capped RNA hydrolase NudC</fullName>
        <shortName evidence="8">DeNADding enzyme NudC</shortName>
        <ecNumber evidence="8">3.6.1.-</ecNumber>
    </recommendedName>
    <alternativeName>
        <fullName evidence="8">NADH pyrophosphatase</fullName>
        <ecNumber evidence="8">3.6.1.22</ecNumber>
    </alternativeName>
</protein>
<feature type="binding site" evidence="8">
    <location>
        <position position="167"/>
    </location>
    <ligand>
        <name>a divalent metal cation</name>
        <dbReference type="ChEBI" id="CHEBI:60240"/>
        <label>1</label>
    </ligand>
</feature>
<evidence type="ECO:0000256" key="5">
    <source>
        <dbReference type="ARBA" id="ARBA00023027"/>
    </source>
</evidence>
<feature type="domain" description="Nudix hydrolase" evidence="9">
    <location>
        <begin position="130"/>
        <end position="257"/>
    </location>
</feature>
<comment type="subunit">
    <text evidence="8">Homodimer.</text>
</comment>
<evidence type="ECO:0000256" key="8">
    <source>
        <dbReference type="HAMAP-Rule" id="MF_00297"/>
    </source>
</evidence>
<dbReference type="InterPro" id="IPR020084">
    <property type="entry name" value="NUDIX_hydrolase_CS"/>
</dbReference>
<dbReference type="Pfam" id="PF00293">
    <property type="entry name" value="NUDIX"/>
    <property type="match status" value="1"/>
</dbReference>
<dbReference type="PROSITE" id="PS51462">
    <property type="entry name" value="NUDIX"/>
    <property type="match status" value="1"/>
</dbReference>
<dbReference type="GO" id="GO:0008270">
    <property type="term" value="F:zinc ion binding"/>
    <property type="evidence" value="ECO:0007669"/>
    <property type="project" value="UniProtKB-UniRule"/>
</dbReference>
<organism evidence="10 11">
    <name type="scientific">Deinococcus arboris</name>
    <dbReference type="NCBI Taxonomy" id="2682977"/>
    <lineage>
        <taxon>Bacteria</taxon>
        <taxon>Thermotogati</taxon>
        <taxon>Deinococcota</taxon>
        <taxon>Deinococci</taxon>
        <taxon>Deinococcales</taxon>
        <taxon>Deinococcaceae</taxon>
        <taxon>Deinococcus</taxon>
    </lineage>
</organism>
<gene>
    <name evidence="8 10" type="primary">nudC</name>
    <name evidence="10" type="ORF">GO986_05950</name>
</gene>
<dbReference type="Gene3D" id="3.90.79.10">
    <property type="entry name" value="Nucleoside Triphosphate Pyrophosphohydrolase"/>
    <property type="match status" value="1"/>
</dbReference>
<dbReference type="GO" id="GO:0019677">
    <property type="term" value="P:NAD+ catabolic process"/>
    <property type="evidence" value="ECO:0007669"/>
    <property type="project" value="TreeGrafter"/>
</dbReference>
<evidence type="ECO:0000256" key="7">
    <source>
        <dbReference type="ARBA" id="ARBA00023679"/>
    </source>
</evidence>
<feature type="binding site" evidence="8">
    <location>
        <position position="121"/>
    </location>
    <ligand>
        <name>Zn(2+)</name>
        <dbReference type="ChEBI" id="CHEBI:29105"/>
    </ligand>
</feature>
<evidence type="ECO:0000256" key="3">
    <source>
        <dbReference type="ARBA" id="ARBA00022801"/>
    </source>
</evidence>
<dbReference type="Proteomes" id="UP000483286">
    <property type="component" value="Unassembled WGS sequence"/>
</dbReference>
<feature type="binding site" evidence="8">
    <location>
        <position position="183"/>
    </location>
    <ligand>
        <name>a divalent metal cation</name>
        <dbReference type="ChEBI" id="CHEBI:60240"/>
        <label>2</label>
    </ligand>
</feature>
<accession>A0A7C9MQ85</accession>
<keyword evidence="3 8" id="KW-0378">Hydrolase</keyword>
<keyword evidence="8" id="KW-0862">Zinc</keyword>
<feature type="binding site" evidence="8">
    <location>
        <position position="116"/>
    </location>
    <ligand>
        <name>substrate</name>
    </ligand>
</feature>
<dbReference type="InterPro" id="IPR015376">
    <property type="entry name" value="Znr_NADH_PPase"/>
</dbReference>
<dbReference type="HAMAP" id="MF_00297">
    <property type="entry name" value="Nudix_NudC"/>
    <property type="match status" value="1"/>
</dbReference>